<accession>A0A0E9PXJ5</accession>
<reference evidence="1" key="2">
    <citation type="journal article" date="2015" name="Fish Shellfish Immunol.">
        <title>Early steps in the European eel (Anguilla anguilla)-Vibrio vulnificus interaction in the gills: Role of the RtxA13 toxin.</title>
        <authorList>
            <person name="Callol A."/>
            <person name="Pajuelo D."/>
            <person name="Ebbesson L."/>
            <person name="Teles M."/>
            <person name="MacKenzie S."/>
            <person name="Amaro C."/>
        </authorList>
    </citation>
    <scope>NUCLEOTIDE SEQUENCE</scope>
</reference>
<organism evidence="1">
    <name type="scientific">Anguilla anguilla</name>
    <name type="common">European freshwater eel</name>
    <name type="synonym">Muraena anguilla</name>
    <dbReference type="NCBI Taxonomy" id="7936"/>
    <lineage>
        <taxon>Eukaryota</taxon>
        <taxon>Metazoa</taxon>
        <taxon>Chordata</taxon>
        <taxon>Craniata</taxon>
        <taxon>Vertebrata</taxon>
        <taxon>Euteleostomi</taxon>
        <taxon>Actinopterygii</taxon>
        <taxon>Neopterygii</taxon>
        <taxon>Teleostei</taxon>
        <taxon>Anguilliformes</taxon>
        <taxon>Anguillidae</taxon>
        <taxon>Anguilla</taxon>
    </lineage>
</organism>
<evidence type="ECO:0000313" key="1">
    <source>
        <dbReference type="EMBL" id="JAH08785.1"/>
    </source>
</evidence>
<reference evidence="1" key="1">
    <citation type="submission" date="2014-11" db="EMBL/GenBank/DDBJ databases">
        <authorList>
            <person name="Amaro Gonzalez C."/>
        </authorList>
    </citation>
    <scope>NUCLEOTIDE SEQUENCE</scope>
</reference>
<sequence length="36" mass="3774">MTCDSQGSCSGYSAPCCTVRGKSFAKRDLRSGVSDL</sequence>
<proteinExistence type="predicted"/>
<dbReference type="EMBL" id="GBXM01099792">
    <property type="protein sequence ID" value="JAH08785.1"/>
    <property type="molecule type" value="Transcribed_RNA"/>
</dbReference>
<protein>
    <submittedName>
        <fullName evidence="1">Uncharacterized protein</fullName>
    </submittedName>
</protein>
<dbReference type="AlphaFoldDB" id="A0A0E9PXJ5"/>
<name>A0A0E9PXJ5_ANGAN</name>